<sequence>MALGTTRSEQWRLADTSNAAHVHWKNARNRGSNEDADPPPYSAPAQRPFRTQHVSVWEEYDRIRRRADFLEYYRVASLPRPINGQHGFILCNYSQMEPAPTLELSSARCRGIRTHAYRRMLRAMKNLRAELEQRTGSGKFNKVMLYRRGIVYGNDLRGQPISACETDSDRLPPSAPV</sequence>
<dbReference type="OrthoDB" id="5073785at2759"/>
<proteinExistence type="predicted"/>
<dbReference type="GeneID" id="27725866"/>
<feature type="region of interest" description="Disordered" evidence="1">
    <location>
        <begin position="27"/>
        <end position="46"/>
    </location>
</feature>
<dbReference type="AlphaFoldDB" id="A0A084G391"/>
<dbReference type="Proteomes" id="UP000028545">
    <property type="component" value="Unassembled WGS sequence"/>
</dbReference>
<gene>
    <name evidence="2" type="ORF">SAPIO_CDS6794</name>
</gene>
<protein>
    <submittedName>
        <fullName evidence="2">Uncharacterized protein</fullName>
    </submittedName>
</protein>
<name>A0A084G391_PSEDA</name>
<dbReference type="RefSeq" id="XP_016641602.1">
    <property type="nucleotide sequence ID" value="XM_016788803.1"/>
</dbReference>
<dbReference type="KEGG" id="sapo:SAPIO_CDS6794"/>
<accession>A0A084G391</accession>
<dbReference type="HOGENOM" id="CLU_1518707_0_0_1"/>
<dbReference type="EMBL" id="JOWA01000107">
    <property type="protein sequence ID" value="KEZ41803.1"/>
    <property type="molecule type" value="Genomic_DNA"/>
</dbReference>
<evidence type="ECO:0000313" key="3">
    <source>
        <dbReference type="Proteomes" id="UP000028545"/>
    </source>
</evidence>
<evidence type="ECO:0000256" key="1">
    <source>
        <dbReference type="SAM" id="MobiDB-lite"/>
    </source>
</evidence>
<evidence type="ECO:0000313" key="2">
    <source>
        <dbReference type="EMBL" id="KEZ41803.1"/>
    </source>
</evidence>
<dbReference type="VEuPathDB" id="FungiDB:SAPIO_CDS6794"/>
<comment type="caution">
    <text evidence="2">The sequence shown here is derived from an EMBL/GenBank/DDBJ whole genome shotgun (WGS) entry which is preliminary data.</text>
</comment>
<organism evidence="2 3">
    <name type="scientific">Pseudallescheria apiosperma</name>
    <name type="common">Scedosporium apiospermum</name>
    <dbReference type="NCBI Taxonomy" id="563466"/>
    <lineage>
        <taxon>Eukaryota</taxon>
        <taxon>Fungi</taxon>
        <taxon>Dikarya</taxon>
        <taxon>Ascomycota</taxon>
        <taxon>Pezizomycotina</taxon>
        <taxon>Sordariomycetes</taxon>
        <taxon>Hypocreomycetidae</taxon>
        <taxon>Microascales</taxon>
        <taxon>Microascaceae</taxon>
        <taxon>Scedosporium</taxon>
    </lineage>
</organism>
<keyword evidence="3" id="KW-1185">Reference proteome</keyword>
<reference evidence="2 3" key="1">
    <citation type="journal article" date="2014" name="Genome Announc.">
        <title>Draft genome sequence of the pathogenic fungus Scedosporium apiospermum.</title>
        <authorList>
            <person name="Vandeputte P."/>
            <person name="Ghamrawi S."/>
            <person name="Rechenmann M."/>
            <person name="Iltis A."/>
            <person name="Giraud S."/>
            <person name="Fleury M."/>
            <person name="Thornton C."/>
            <person name="Delhaes L."/>
            <person name="Meyer W."/>
            <person name="Papon N."/>
            <person name="Bouchara J.P."/>
        </authorList>
    </citation>
    <scope>NUCLEOTIDE SEQUENCE [LARGE SCALE GENOMIC DNA]</scope>
    <source>
        <strain evidence="2 3">IHEM 14462</strain>
    </source>
</reference>